<sequence length="31" mass="3307">GPEETKHLVDHVATALMWVMLITCVAGIVAT</sequence>
<accession>X1RCR8</accession>
<keyword evidence="1" id="KW-1133">Transmembrane helix</keyword>
<dbReference type="EMBL" id="BARV01046314">
    <property type="protein sequence ID" value="GAI64811.1"/>
    <property type="molecule type" value="Genomic_DNA"/>
</dbReference>
<evidence type="ECO:0000256" key="1">
    <source>
        <dbReference type="SAM" id="Phobius"/>
    </source>
</evidence>
<proteinExistence type="predicted"/>
<reference evidence="2" key="1">
    <citation type="journal article" date="2014" name="Front. Microbiol.">
        <title>High frequency of phylogenetically diverse reductive dehalogenase-homologous genes in deep subseafloor sedimentary metagenomes.</title>
        <authorList>
            <person name="Kawai M."/>
            <person name="Futagami T."/>
            <person name="Toyoda A."/>
            <person name="Takaki Y."/>
            <person name="Nishi S."/>
            <person name="Hori S."/>
            <person name="Arai W."/>
            <person name="Tsubouchi T."/>
            <person name="Morono Y."/>
            <person name="Uchiyama I."/>
            <person name="Ito T."/>
            <person name="Fujiyama A."/>
            <person name="Inagaki F."/>
            <person name="Takami H."/>
        </authorList>
    </citation>
    <scope>NUCLEOTIDE SEQUENCE</scope>
    <source>
        <strain evidence="2">Expedition CK06-06</strain>
    </source>
</reference>
<comment type="caution">
    <text evidence="2">The sequence shown here is derived from an EMBL/GenBank/DDBJ whole genome shotgun (WGS) entry which is preliminary data.</text>
</comment>
<feature type="transmembrane region" description="Helical" evidence="1">
    <location>
        <begin position="12"/>
        <end position="30"/>
    </location>
</feature>
<feature type="non-terminal residue" evidence="2">
    <location>
        <position position="1"/>
    </location>
</feature>
<dbReference type="AlphaFoldDB" id="X1RCR8"/>
<keyword evidence="1" id="KW-0812">Transmembrane</keyword>
<evidence type="ECO:0000313" key="2">
    <source>
        <dbReference type="EMBL" id="GAI64811.1"/>
    </source>
</evidence>
<keyword evidence="1" id="KW-0472">Membrane</keyword>
<organism evidence="2">
    <name type="scientific">marine sediment metagenome</name>
    <dbReference type="NCBI Taxonomy" id="412755"/>
    <lineage>
        <taxon>unclassified sequences</taxon>
        <taxon>metagenomes</taxon>
        <taxon>ecological metagenomes</taxon>
    </lineage>
</organism>
<gene>
    <name evidence="2" type="ORF">S06H3_67171</name>
</gene>
<protein>
    <submittedName>
        <fullName evidence="2">Uncharacterized protein</fullName>
    </submittedName>
</protein>
<feature type="non-terminal residue" evidence="2">
    <location>
        <position position="31"/>
    </location>
</feature>
<name>X1RCR8_9ZZZZ</name>